<evidence type="ECO:0000313" key="8">
    <source>
        <dbReference type="Proteomes" id="UP000564629"/>
    </source>
</evidence>
<feature type="domain" description="HTH cro/C1-type" evidence="4">
    <location>
        <begin position="24"/>
        <end position="78"/>
    </location>
</feature>
<evidence type="ECO:0000259" key="4">
    <source>
        <dbReference type="PROSITE" id="PS50943"/>
    </source>
</evidence>
<evidence type="ECO:0000256" key="3">
    <source>
        <dbReference type="ARBA" id="ARBA00023163"/>
    </source>
</evidence>
<dbReference type="Gene3D" id="1.10.260.40">
    <property type="entry name" value="lambda repressor-like DNA-binding domains"/>
    <property type="match status" value="1"/>
</dbReference>
<keyword evidence="2" id="KW-0238">DNA-binding</keyword>
<dbReference type="PANTHER" id="PTHR46797:SF23">
    <property type="entry name" value="HTH-TYPE TRANSCRIPTIONAL REGULATOR SUTR"/>
    <property type="match status" value="1"/>
</dbReference>
<proteinExistence type="predicted"/>
<dbReference type="CDD" id="cd00093">
    <property type="entry name" value="HTH_XRE"/>
    <property type="match status" value="1"/>
</dbReference>
<dbReference type="SMART" id="SM00530">
    <property type="entry name" value="HTH_XRE"/>
    <property type="match status" value="1"/>
</dbReference>
<dbReference type="EMBL" id="BJVQ01000027">
    <property type="protein sequence ID" value="GEL46990.1"/>
    <property type="molecule type" value="Genomic_DNA"/>
</dbReference>
<evidence type="ECO:0000313" key="6">
    <source>
        <dbReference type="EMBL" id="MBB5472895.1"/>
    </source>
</evidence>
<organism evidence="5 7">
    <name type="scientific">Cellulomonas hominis</name>
    <dbReference type="NCBI Taxonomy" id="156981"/>
    <lineage>
        <taxon>Bacteria</taxon>
        <taxon>Bacillati</taxon>
        <taxon>Actinomycetota</taxon>
        <taxon>Actinomycetes</taxon>
        <taxon>Micrococcales</taxon>
        <taxon>Cellulomonadaceae</taxon>
        <taxon>Cellulomonas</taxon>
    </lineage>
</organism>
<dbReference type="SUPFAM" id="SSF47413">
    <property type="entry name" value="lambda repressor-like DNA-binding domains"/>
    <property type="match status" value="1"/>
</dbReference>
<comment type="caution">
    <text evidence="5">The sequence shown here is derived from an EMBL/GenBank/DDBJ whole genome shotgun (WGS) entry which is preliminary data.</text>
</comment>
<dbReference type="InterPro" id="IPR010982">
    <property type="entry name" value="Lambda_DNA-bd_dom_sf"/>
</dbReference>
<accession>A0A511FCL7</accession>
<keyword evidence="1" id="KW-0805">Transcription regulation</keyword>
<sequence>MPTVEQVPVPPRELAQRLAFGSSLRLIRTNVGLTQEELAHAAGLDRTYIGSVENGRRNLSLKAMWQLADALAVSPRAFFPVREDDGAARASKPSGA</sequence>
<dbReference type="Proteomes" id="UP000564629">
    <property type="component" value="Unassembled WGS sequence"/>
</dbReference>
<dbReference type="GO" id="GO:0003677">
    <property type="term" value="F:DNA binding"/>
    <property type="evidence" value="ECO:0007669"/>
    <property type="project" value="UniProtKB-KW"/>
</dbReference>
<dbReference type="GO" id="GO:0003700">
    <property type="term" value="F:DNA-binding transcription factor activity"/>
    <property type="evidence" value="ECO:0007669"/>
    <property type="project" value="TreeGrafter"/>
</dbReference>
<dbReference type="GO" id="GO:0005829">
    <property type="term" value="C:cytosol"/>
    <property type="evidence" value="ECO:0007669"/>
    <property type="project" value="TreeGrafter"/>
</dbReference>
<dbReference type="InterPro" id="IPR050807">
    <property type="entry name" value="TransReg_Diox_bact_type"/>
</dbReference>
<dbReference type="Proteomes" id="UP000321723">
    <property type="component" value="Unassembled WGS sequence"/>
</dbReference>
<dbReference type="AlphaFoldDB" id="A0A511FCL7"/>
<keyword evidence="3" id="KW-0804">Transcription</keyword>
<reference evidence="6 8" key="2">
    <citation type="submission" date="2020-08" db="EMBL/GenBank/DDBJ databases">
        <title>Sequencing the genomes of 1000 actinobacteria strains.</title>
        <authorList>
            <person name="Klenk H.-P."/>
        </authorList>
    </citation>
    <scope>NUCLEOTIDE SEQUENCE [LARGE SCALE GENOMIC DNA]</scope>
    <source>
        <strain evidence="6 8">DSM 9581</strain>
    </source>
</reference>
<dbReference type="EMBL" id="JACHDN010000001">
    <property type="protein sequence ID" value="MBB5472895.1"/>
    <property type="molecule type" value="Genomic_DNA"/>
</dbReference>
<name>A0A511FCL7_9CELL</name>
<dbReference type="Pfam" id="PF01381">
    <property type="entry name" value="HTH_3"/>
    <property type="match status" value="1"/>
</dbReference>
<dbReference type="RefSeq" id="WP_221286329.1">
    <property type="nucleotide sequence ID" value="NZ_BJVQ01000027.1"/>
</dbReference>
<evidence type="ECO:0000256" key="1">
    <source>
        <dbReference type="ARBA" id="ARBA00023015"/>
    </source>
</evidence>
<evidence type="ECO:0000313" key="5">
    <source>
        <dbReference type="EMBL" id="GEL46990.1"/>
    </source>
</evidence>
<reference evidence="5 7" key="1">
    <citation type="submission" date="2019-07" db="EMBL/GenBank/DDBJ databases">
        <title>Whole genome shotgun sequence of Cellulomonas hominis NBRC 16055.</title>
        <authorList>
            <person name="Hosoyama A."/>
            <person name="Uohara A."/>
            <person name="Ohji S."/>
            <person name="Ichikawa N."/>
        </authorList>
    </citation>
    <scope>NUCLEOTIDE SEQUENCE [LARGE SCALE GENOMIC DNA]</scope>
    <source>
        <strain evidence="5 7">NBRC 16055</strain>
    </source>
</reference>
<protein>
    <submittedName>
        <fullName evidence="6">Transcriptional regulator with XRE-family HTH domain</fullName>
    </submittedName>
</protein>
<keyword evidence="7" id="KW-1185">Reference proteome</keyword>
<evidence type="ECO:0000313" key="7">
    <source>
        <dbReference type="Proteomes" id="UP000321723"/>
    </source>
</evidence>
<dbReference type="PROSITE" id="PS50943">
    <property type="entry name" value="HTH_CROC1"/>
    <property type="match status" value="1"/>
</dbReference>
<evidence type="ECO:0000256" key="2">
    <source>
        <dbReference type="ARBA" id="ARBA00023125"/>
    </source>
</evidence>
<dbReference type="InterPro" id="IPR001387">
    <property type="entry name" value="Cro/C1-type_HTH"/>
</dbReference>
<gene>
    <name evidence="5" type="ORF">CHO01_21060</name>
    <name evidence="6" type="ORF">HNR08_001631</name>
</gene>
<dbReference type="PANTHER" id="PTHR46797">
    <property type="entry name" value="HTH-TYPE TRANSCRIPTIONAL REGULATOR"/>
    <property type="match status" value="1"/>
</dbReference>